<dbReference type="InterPro" id="IPR006099">
    <property type="entry name" value="MeMalonylCoA_mutase_a/b_cat"/>
</dbReference>
<dbReference type="EMBL" id="CP097332">
    <property type="protein sequence ID" value="UQX87797.1"/>
    <property type="molecule type" value="Genomic_DNA"/>
</dbReference>
<name>A0ABY4QX18_9ACTN</name>
<organism evidence="3 4">
    <name type="scientific">Jatrophihabitans telluris</name>
    <dbReference type="NCBI Taxonomy" id="2038343"/>
    <lineage>
        <taxon>Bacteria</taxon>
        <taxon>Bacillati</taxon>
        <taxon>Actinomycetota</taxon>
        <taxon>Actinomycetes</taxon>
        <taxon>Jatrophihabitantales</taxon>
        <taxon>Jatrophihabitantaceae</taxon>
        <taxon>Jatrophihabitans</taxon>
    </lineage>
</organism>
<accession>A0ABY4QX18</accession>
<gene>
    <name evidence="3" type="ORF">M6D93_16035</name>
</gene>
<dbReference type="PANTHER" id="PTHR48101:SF4">
    <property type="entry name" value="METHYLMALONYL-COA MUTASE, MITOCHONDRIAL"/>
    <property type="match status" value="1"/>
</dbReference>
<protein>
    <submittedName>
        <fullName evidence="3">Methylmalonyl-CoA mutase subunit beta</fullName>
    </submittedName>
</protein>
<evidence type="ECO:0000313" key="4">
    <source>
        <dbReference type="Proteomes" id="UP001056336"/>
    </source>
</evidence>
<dbReference type="Gene3D" id="3.20.20.240">
    <property type="entry name" value="Methylmalonyl-CoA mutase"/>
    <property type="match status" value="1"/>
</dbReference>
<feature type="domain" description="Methylmalonyl-CoA mutase alpha/beta chain catalytic" evidence="2">
    <location>
        <begin position="53"/>
        <end position="125"/>
    </location>
</feature>
<evidence type="ECO:0000259" key="2">
    <source>
        <dbReference type="Pfam" id="PF01642"/>
    </source>
</evidence>
<dbReference type="CDD" id="cd03677">
    <property type="entry name" value="MM_CoA_mutase_beta"/>
    <property type="match status" value="1"/>
</dbReference>
<feature type="domain" description="Methylmalonyl-CoA mutase alpha/beta chain catalytic" evidence="2">
    <location>
        <begin position="136"/>
        <end position="454"/>
    </location>
</feature>
<dbReference type="RefSeq" id="WP_249770675.1">
    <property type="nucleotide sequence ID" value="NZ_CP097332.1"/>
</dbReference>
<dbReference type="Gene3D" id="3.40.50.280">
    <property type="entry name" value="Cobalamin-binding domain"/>
    <property type="match status" value="1"/>
</dbReference>
<reference evidence="3" key="1">
    <citation type="journal article" date="2018" name="Int. J. Syst. Evol. Microbiol.">
        <title>Jatrophihabitans telluris sp. nov., isolated from sediment soil of lava forest wetlands and the emended description of the genus Jatrophihabitans.</title>
        <authorList>
            <person name="Lee K.C."/>
            <person name="Suh M.K."/>
            <person name="Eom M.K."/>
            <person name="Kim K.K."/>
            <person name="Kim J.S."/>
            <person name="Kim D.S."/>
            <person name="Ko S.H."/>
            <person name="Shin Y.K."/>
            <person name="Lee J.S."/>
        </authorList>
    </citation>
    <scope>NUCLEOTIDE SEQUENCE</scope>
    <source>
        <strain evidence="3">N237</strain>
    </source>
</reference>
<dbReference type="Pfam" id="PF01642">
    <property type="entry name" value="MM_CoA_mutase"/>
    <property type="match status" value="2"/>
</dbReference>
<reference evidence="3" key="2">
    <citation type="submission" date="2022-05" db="EMBL/GenBank/DDBJ databases">
        <authorList>
            <person name="Kim J.-S."/>
            <person name="Lee K."/>
            <person name="Suh M."/>
            <person name="Eom M."/>
            <person name="Kim J.-S."/>
            <person name="Kim D.-S."/>
            <person name="Ko S.-H."/>
            <person name="Shin Y."/>
            <person name="Lee J.-S."/>
        </authorList>
    </citation>
    <scope>NUCLEOTIDE SEQUENCE</scope>
    <source>
        <strain evidence="3">N237</strain>
    </source>
</reference>
<dbReference type="PANTHER" id="PTHR48101">
    <property type="entry name" value="METHYLMALONYL-COA MUTASE, MITOCHONDRIAL-RELATED"/>
    <property type="match status" value="1"/>
</dbReference>
<evidence type="ECO:0000313" key="3">
    <source>
        <dbReference type="EMBL" id="UQX87797.1"/>
    </source>
</evidence>
<comment type="subunit">
    <text evidence="1">Heterodimer of an alpha and a beta chain.</text>
</comment>
<sequence>MTVPETDPAGTLSVATDFAPATADDWRAAVAAVLAKSGRTDVADPEAALTTRTDDGLILRPLYTAADLPAGAASSLPGQAPFTRGATVDAATVGGWDVRALIEGPDAEQANRALLTDLENGATSVWLRAGEGGVPVSEIAQSLAGVYLDLAPVVLQAGPETTVAARILLSAAAERGVAAAELHGSLGSDPIGDLARVGVDRPVDFTELVALVSDAPHLGIAVADGTIYAEAGATAAEEVALATSVGVAYLRALVQAGLDLHDALGRIEFRLTVTAEQFTSIAKLRAARQVWDRVAELSGAGVDRSGQRQHAVTSAAMMTRRDPWVNLLRTTIGCFSAAVGGADAITVLPFDSELGVSDDFARRLARNTSSILHDESSLARVADPAGGSYYVESLTAQMADQAWDIFTELERGGGVHSLLRSGALAARLAASYATRRDSIARRRSPITGVSEFAYLDEPAVPRLAKPHAGSAGLLPRIRYAEDFEALRDLSDAALTERGSRPRIFLAGLGGPAASATRSAFAANLFQAGGIEAVAGSGSVPELVDQFRASGTPGVCLCSSDRVYDEQAAAAATALKAAGARFVWLAGRVGVGAELDSEPGAESGAESGADGYLYAGMDVVTVLRSALAQLTEEGP</sequence>
<dbReference type="Proteomes" id="UP001056336">
    <property type="component" value="Chromosome"/>
</dbReference>
<dbReference type="InterPro" id="IPR016176">
    <property type="entry name" value="Cbl-dep_enz_cat"/>
</dbReference>
<keyword evidence="4" id="KW-1185">Reference proteome</keyword>
<evidence type="ECO:0000256" key="1">
    <source>
        <dbReference type="ARBA" id="ARBA00011870"/>
    </source>
</evidence>
<proteinExistence type="predicted"/>
<dbReference type="SUPFAM" id="SSF51703">
    <property type="entry name" value="Cobalamin (vitamin B12)-dependent enzymes"/>
    <property type="match status" value="1"/>
</dbReference>